<evidence type="ECO:0000313" key="13">
    <source>
        <dbReference type="Proteomes" id="UP000038010"/>
    </source>
</evidence>
<dbReference type="PANTHER" id="PTHR11409:SF39">
    <property type="entry name" value="ADENOSINE DEAMINASE 2"/>
    <property type="match status" value="1"/>
</dbReference>
<evidence type="ECO:0000256" key="3">
    <source>
        <dbReference type="ARBA" id="ARBA00006083"/>
    </source>
</evidence>
<evidence type="ECO:0000259" key="11">
    <source>
        <dbReference type="Pfam" id="PF00962"/>
    </source>
</evidence>
<accession>A0A0N0NS72</accession>
<dbReference type="EMBL" id="LFJN01000001">
    <property type="protein sequence ID" value="KPI45669.1"/>
    <property type="molecule type" value="Genomic_DNA"/>
</dbReference>
<dbReference type="InterPro" id="IPR032466">
    <property type="entry name" value="Metal_Hydrolase"/>
</dbReference>
<dbReference type="GeneID" id="28741026"/>
<evidence type="ECO:0000256" key="1">
    <source>
        <dbReference type="ARBA" id="ARBA00001947"/>
    </source>
</evidence>
<dbReference type="SUPFAM" id="SSF51556">
    <property type="entry name" value="Metallo-dependent hydrolases"/>
    <property type="match status" value="1"/>
</dbReference>
<comment type="caution">
    <text evidence="12">The sequence shown here is derived from an EMBL/GenBank/DDBJ whole genome shotgun (WGS) entry which is preliminary data.</text>
</comment>
<comment type="catalytic activity">
    <reaction evidence="9">
        <text>adenosine + H2O + H(+) = inosine + NH4(+)</text>
        <dbReference type="Rhea" id="RHEA:24408"/>
        <dbReference type="ChEBI" id="CHEBI:15377"/>
        <dbReference type="ChEBI" id="CHEBI:15378"/>
        <dbReference type="ChEBI" id="CHEBI:16335"/>
        <dbReference type="ChEBI" id="CHEBI:17596"/>
        <dbReference type="ChEBI" id="CHEBI:28938"/>
        <dbReference type="EC" id="3.5.4.4"/>
    </reaction>
</comment>
<dbReference type="GO" id="GO:0046103">
    <property type="term" value="P:inosine biosynthetic process"/>
    <property type="evidence" value="ECO:0007669"/>
    <property type="project" value="TreeGrafter"/>
</dbReference>
<evidence type="ECO:0000256" key="7">
    <source>
        <dbReference type="ARBA" id="ARBA00022729"/>
    </source>
</evidence>
<evidence type="ECO:0000256" key="4">
    <source>
        <dbReference type="ARBA" id="ARBA00012784"/>
    </source>
</evidence>
<proteinExistence type="inferred from homology"/>
<keyword evidence="7 10" id="KW-0732">Signal</keyword>
<evidence type="ECO:0000256" key="5">
    <source>
        <dbReference type="ARBA" id="ARBA00022525"/>
    </source>
</evidence>
<organism evidence="12 13">
    <name type="scientific">Cyphellophora attinorum</name>
    <dbReference type="NCBI Taxonomy" id="1664694"/>
    <lineage>
        <taxon>Eukaryota</taxon>
        <taxon>Fungi</taxon>
        <taxon>Dikarya</taxon>
        <taxon>Ascomycota</taxon>
        <taxon>Pezizomycotina</taxon>
        <taxon>Eurotiomycetes</taxon>
        <taxon>Chaetothyriomycetidae</taxon>
        <taxon>Chaetothyriales</taxon>
        <taxon>Cyphellophoraceae</taxon>
        <taxon>Cyphellophora</taxon>
    </lineage>
</organism>
<evidence type="ECO:0000256" key="10">
    <source>
        <dbReference type="SAM" id="SignalP"/>
    </source>
</evidence>
<keyword evidence="6" id="KW-0479">Metal-binding</keyword>
<evidence type="ECO:0000256" key="8">
    <source>
        <dbReference type="ARBA" id="ARBA00022801"/>
    </source>
</evidence>
<reference evidence="12 13" key="1">
    <citation type="submission" date="2015-06" db="EMBL/GenBank/DDBJ databases">
        <title>Draft genome of the ant-associated black yeast Phialophora attae CBS 131958.</title>
        <authorList>
            <person name="Moreno L.F."/>
            <person name="Stielow B.J."/>
            <person name="de Hoog S."/>
            <person name="Vicente V.A."/>
            <person name="Weiss V.A."/>
            <person name="de Vries M."/>
            <person name="Cruz L.M."/>
            <person name="Souza E.M."/>
        </authorList>
    </citation>
    <scope>NUCLEOTIDE SEQUENCE [LARGE SCALE GENOMIC DNA]</scope>
    <source>
        <strain evidence="12 13">CBS 131958</strain>
    </source>
</reference>
<dbReference type="OrthoDB" id="7202371at2759"/>
<dbReference type="InterPro" id="IPR001365">
    <property type="entry name" value="A_deaminase_dom"/>
</dbReference>
<dbReference type="EC" id="3.5.4.4" evidence="4"/>
<keyword evidence="8" id="KW-0378">Hydrolase</keyword>
<gene>
    <name evidence="12" type="ORF">AB675_868</name>
</gene>
<evidence type="ECO:0000313" key="12">
    <source>
        <dbReference type="EMBL" id="KPI45669.1"/>
    </source>
</evidence>
<dbReference type="VEuPathDB" id="FungiDB:AB675_868"/>
<feature type="signal peptide" evidence="10">
    <location>
        <begin position="1"/>
        <end position="30"/>
    </location>
</feature>
<dbReference type="GO" id="GO:0006154">
    <property type="term" value="P:adenosine catabolic process"/>
    <property type="evidence" value="ECO:0007669"/>
    <property type="project" value="TreeGrafter"/>
</dbReference>
<dbReference type="InterPro" id="IPR006330">
    <property type="entry name" value="Ado/ade_deaminase"/>
</dbReference>
<dbReference type="PANTHER" id="PTHR11409">
    <property type="entry name" value="ADENOSINE DEAMINASE"/>
    <property type="match status" value="1"/>
</dbReference>
<dbReference type="AlphaFoldDB" id="A0A0N0NS72"/>
<dbReference type="GO" id="GO:0046872">
    <property type="term" value="F:metal ion binding"/>
    <property type="evidence" value="ECO:0007669"/>
    <property type="project" value="UniProtKB-KW"/>
</dbReference>
<sequence>MKAHVKTSLALGLALTSNIFLLGPSVLVGAQSISLDDIPSVNSSVVTNYVKARSEYIASEKEIRQDHAFRQKLSPVAIQANDIVAKIRQYEIDNVWRQPAPLGEEDSEMFAGMMFPKARATILETDLWKVVSRMPKGSLLHAHLSAMQPFDVMLQAVYDTEGMVISTSEALTTDIARDNAAITMRHVNTTVEAASVFLHEEGYVAETEIPFKQAAEAHPGGKDAFFAYLKSRLVLAPEESIRHDLGVDAIWRTFESLFGVSGNFLGYEPLLRTYYRNLLSGLVDDNISWVEIRHGWSPGLVPEGQEEDSPDLDFFWRVTVEEIARFQATEKGKDFWGVRFIWADLRGLNRTLIANNMINALEMKLAFPELISGYDLVQQEDLGAPLIELAPELIFFQEQASALNVTMPFFFHAGETLGDGNATDNNLFDALLFDSRRIGHGFSLHKHPQLLKDAIANHVMVEVCPISSEVLRLATDILHHPITAMINHGVATAISNDDASMMGQDAPGLSFDFYQVIQASDNLGLAGLGALAENSVTWSNFEDQGHLEWVKDIEAGVSGNGIKAMRLQQWHEQWESFCQWVVDEFGEQYS</sequence>
<dbReference type="GO" id="GO:0005576">
    <property type="term" value="C:extracellular region"/>
    <property type="evidence" value="ECO:0007669"/>
    <property type="project" value="UniProtKB-SubCell"/>
</dbReference>
<protein>
    <recommendedName>
        <fullName evidence="4">adenosine deaminase</fullName>
        <ecNumber evidence="4">3.5.4.4</ecNumber>
    </recommendedName>
</protein>
<dbReference type="RefSeq" id="XP_018005632.1">
    <property type="nucleotide sequence ID" value="XM_018149157.1"/>
</dbReference>
<dbReference type="STRING" id="1664694.A0A0N0NS72"/>
<keyword evidence="13" id="KW-1185">Reference proteome</keyword>
<keyword evidence="5" id="KW-0964">Secreted</keyword>
<feature type="chain" id="PRO_5005856860" description="adenosine deaminase" evidence="10">
    <location>
        <begin position="31"/>
        <end position="590"/>
    </location>
</feature>
<comment type="subcellular location">
    <subcellularLocation>
        <location evidence="2">Secreted</location>
    </subcellularLocation>
</comment>
<feature type="domain" description="Adenosine deaminase" evidence="11">
    <location>
        <begin position="328"/>
        <end position="548"/>
    </location>
</feature>
<evidence type="ECO:0000256" key="9">
    <source>
        <dbReference type="ARBA" id="ARBA00047764"/>
    </source>
</evidence>
<dbReference type="GO" id="GO:0004000">
    <property type="term" value="F:adenosine deaminase activity"/>
    <property type="evidence" value="ECO:0007669"/>
    <property type="project" value="TreeGrafter"/>
</dbReference>
<comment type="cofactor">
    <cofactor evidence="1">
        <name>Zn(2+)</name>
        <dbReference type="ChEBI" id="CHEBI:29105"/>
    </cofactor>
</comment>
<dbReference type="Pfam" id="PF00962">
    <property type="entry name" value="A_deaminase"/>
    <property type="match status" value="1"/>
</dbReference>
<evidence type="ECO:0000256" key="2">
    <source>
        <dbReference type="ARBA" id="ARBA00004613"/>
    </source>
</evidence>
<name>A0A0N0NS72_9EURO</name>
<comment type="similarity">
    <text evidence="3">Belongs to the metallo-dependent hydrolases superfamily. Adenosine and AMP deaminases family. ADGF subfamily.</text>
</comment>
<dbReference type="FunFam" id="3.20.20.140:FF:000017">
    <property type="entry name" value="Adenosine deaminase 2"/>
    <property type="match status" value="1"/>
</dbReference>
<evidence type="ECO:0000256" key="6">
    <source>
        <dbReference type="ARBA" id="ARBA00022723"/>
    </source>
</evidence>
<dbReference type="Gene3D" id="3.20.20.140">
    <property type="entry name" value="Metal-dependent hydrolases"/>
    <property type="match status" value="1"/>
</dbReference>
<dbReference type="Proteomes" id="UP000038010">
    <property type="component" value="Unassembled WGS sequence"/>
</dbReference>